<evidence type="ECO:0000256" key="5">
    <source>
        <dbReference type="ARBA" id="ARBA00022694"/>
    </source>
</evidence>
<dbReference type="InterPro" id="IPR027417">
    <property type="entry name" value="P-loop_NTPase"/>
</dbReference>
<evidence type="ECO:0000256" key="11">
    <source>
        <dbReference type="RuleBase" id="RU003783"/>
    </source>
</evidence>
<dbReference type="GO" id="GO:0005524">
    <property type="term" value="F:ATP binding"/>
    <property type="evidence" value="ECO:0007669"/>
    <property type="project" value="UniProtKB-UniRule"/>
</dbReference>
<dbReference type="HAMAP" id="MF_00185">
    <property type="entry name" value="IPP_trans"/>
    <property type="match status" value="1"/>
</dbReference>
<dbReference type="Gene3D" id="3.40.50.300">
    <property type="entry name" value="P-loop containing nucleotide triphosphate hydrolases"/>
    <property type="match status" value="1"/>
</dbReference>
<comment type="function">
    <text evidence="2 10 12">Catalyzes the transfer of a dimethylallyl group onto the adenine at position 37 in tRNAs that read codons beginning with uridine, leading to the formation of N6-(dimethylallyl)adenosine (i(6)A).</text>
</comment>
<dbReference type="NCBIfam" id="TIGR00174">
    <property type="entry name" value="miaA"/>
    <property type="match status" value="1"/>
</dbReference>
<dbReference type="EC" id="2.5.1.75" evidence="10"/>
<keyword evidence="8 10" id="KW-0460">Magnesium</keyword>
<name>A0A7G7VJP6_9FIRM</name>
<feature type="binding site" evidence="10">
    <location>
        <begin position="14"/>
        <end position="21"/>
    </location>
    <ligand>
        <name>ATP</name>
        <dbReference type="ChEBI" id="CHEBI:30616"/>
    </ligand>
</feature>
<evidence type="ECO:0000256" key="8">
    <source>
        <dbReference type="ARBA" id="ARBA00022842"/>
    </source>
</evidence>
<dbReference type="EMBL" id="CP060204">
    <property type="protein sequence ID" value="QNH54339.1"/>
    <property type="molecule type" value="Genomic_DNA"/>
</dbReference>
<dbReference type="Gene3D" id="1.10.20.140">
    <property type="match status" value="1"/>
</dbReference>
<protein>
    <recommendedName>
        <fullName evidence="10">tRNA dimethylallyltransferase</fullName>
        <ecNumber evidence="10">2.5.1.75</ecNumber>
    </recommendedName>
    <alternativeName>
        <fullName evidence="10">Dimethylallyl diphosphate:tRNA dimethylallyltransferase</fullName>
        <shortName evidence="10">DMAPP:tRNA dimethylallyltransferase</shortName>
        <shortName evidence="10">DMATase</shortName>
    </alternativeName>
    <alternativeName>
        <fullName evidence="10">Isopentenyl-diphosphate:tRNA isopentenyltransferase</fullName>
        <shortName evidence="10">IPP transferase</shortName>
        <shortName evidence="10">IPPT</shortName>
        <shortName evidence="10">IPTase</shortName>
    </alternativeName>
</protein>
<feature type="binding site" evidence="10">
    <location>
        <begin position="16"/>
        <end position="21"/>
    </location>
    <ligand>
        <name>substrate</name>
    </ligand>
</feature>
<evidence type="ECO:0000256" key="4">
    <source>
        <dbReference type="ARBA" id="ARBA00022679"/>
    </source>
</evidence>
<dbReference type="Pfam" id="PF01715">
    <property type="entry name" value="IPPT"/>
    <property type="match status" value="1"/>
</dbReference>
<dbReference type="GO" id="GO:0006400">
    <property type="term" value="P:tRNA modification"/>
    <property type="evidence" value="ECO:0007669"/>
    <property type="project" value="TreeGrafter"/>
</dbReference>
<dbReference type="GO" id="GO:0052381">
    <property type="term" value="F:tRNA dimethylallyltransferase activity"/>
    <property type="evidence" value="ECO:0007669"/>
    <property type="project" value="UniProtKB-UniRule"/>
</dbReference>
<comment type="cofactor">
    <cofactor evidence="1 10">
        <name>Mg(2+)</name>
        <dbReference type="ChEBI" id="CHEBI:18420"/>
    </cofactor>
</comment>
<feature type="site" description="Interaction with substrate tRNA" evidence="10">
    <location>
        <position position="105"/>
    </location>
</feature>
<feature type="region of interest" description="Interaction with substrate tRNA" evidence="10">
    <location>
        <begin position="39"/>
        <end position="42"/>
    </location>
</feature>
<keyword evidence="15" id="KW-1185">Reference proteome</keyword>
<reference evidence="14 15" key="1">
    <citation type="submission" date="2020-07" db="EMBL/GenBank/DDBJ databases">
        <title>Complete genome and description of Selenomonas timonensis sp. nov., a new bacterium isolated from a gingivitis subject.</title>
        <authorList>
            <person name="Antezack A."/>
        </authorList>
    </citation>
    <scope>NUCLEOTIDE SEQUENCE [LARGE SCALE GENOMIC DNA]</scope>
    <source>
        <strain evidence="14 15">Marseille-Q3039</strain>
    </source>
</reference>
<accession>A0A7G7VJP6</accession>
<keyword evidence="7 10" id="KW-0067">ATP-binding</keyword>
<comment type="catalytic activity">
    <reaction evidence="9 10 11">
        <text>adenosine(37) in tRNA + dimethylallyl diphosphate = N(6)-dimethylallyladenosine(37) in tRNA + diphosphate</text>
        <dbReference type="Rhea" id="RHEA:26482"/>
        <dbReference type="Rhea" id="RHEA-COMP:10162"/>
        <dbReference type="Rhea" id="RHEA-COMP:10375"/>
        <dbReference type="ChEBI" id="CHEBI:33019"/>
        <dbReference type="ChEBI" id="CHEBI:57623"/>
        <dbReference type="ChEBI" id="CHEBI:74411"/>
        <dbReference type="ChEBI" id="CHEBI:74415"/>
        <dbReference type="EC" id="2.5.1.75"/>
    </reaction>
</comment>
<evidence type="ECO:0000256" key="12">
    <source>
        <dbReference type="RuleBase" id="RU003784"/>
    </source>
</evidence>
<evidence type="ECO:0000256" key="7">
    <source>
        <dbReference type="ARBA" id="ARBA00022840"/>
    </source>
</evidence>
<organism evidence="14 15">
    <name type="scientific">Selenomonas timonae</name>
    <dbReference type="NCBI Taxonomy" id="2754044"/>
    <lineage>
        <taxon>Bacteria</taxon>
        <taxon>Bacillati</taxon>
        <taxon>Bacillota</taxon>
        <taxon>Negativicutes</taxon>
        <taxon>Selenomonadales</taxon>
        <taxon>Selenomonadaceae</taxon>
        <taxon>Selenomonas</taxon>
    </lineage>
</organism>
<evidence type="ECO:0000313" key="15">
    <source>
        <dbReference type="Proteomes" id="UP000515480"/>
    </source>
</evidence>
<comment type="caution">
    <text evidence="10">Lacks conserved residue(s) required for the propagation of feature annotation.</text>
</comment>
<comment type="similarity">
    <text evidence="3 10 13">Belongs to the IPP transferase family.</text>
</comment>
<keyword evidence="5 10" id="KW-0819">tRNA processing</keyword>
<dbReference type="Proteomes" id="UP000515480">
    <property type="component" value="Chromosome"/>
</dbReference>
<dbReference type="PANTHER" id="PTHR11088">
    <property type="entry name" value="TRNA DIMETHYLALLYLTRANSFERASE"/>
    <property type="match status" value="1"/>
</dbReference>
<evidence type="ECO:0000256" key="2">
    <source>
        <dbReference type="ARBA" id="ARBA00003213"/>
    </source>
</evidence>
<keyword evidence="4 10" id="KW-0808">Transferase</keyword>
<keyword evidence="6 10" id="KW-0547">Nucleotide-binding</keyword>
<evidence type="ECO:0000256" key="1">
    <source>
        <dbReference type="ARBA" id="ARBA00001946"/>
    </source>
</evidence>
<evidence type="ECO:0000313" key="14">
    <source>
        <dbReference type="EMBL" id="QNH54339.1"/>
    </source>
</evidence>
<dbReference type="AlphaFoldDB" id="A0A7G7VJP6"/>
<dbReference type="InterPro" id="IPR039657">
    <property type="entry name" value="Dimethylallyltransferase"/>
</dbReference>
<comment type="subunit">
    <text evidence="10">Monomer.</text>
</comment>
<evidence type="ECO:0000256" key="6">
    <source>
        <dbReference type="ARBA" id="ARBA00022741"/>
    </source>
</evidence>
<proteinExistence type="inferred from homology"/>
<dbReference type="SUPFAM" id="SSF52540">
    <property type="entry name" value="P-loop containing nucleoside triphosphate hydrolases"/>
    <property type="match status" value="2"/>
</dbReference>
<dbReference type="PANTHER" id="PTHR11088:SF60">
    <property type="entry name" value="TRNA DIMETHYLALLYLTRANSFERASE"/>
    <property type="match status" value="1"/>
</dbReference>
<dbReference type="KEGG" id="stim:H1B31_10955"/>
<evidence type="ECO:0000256" key="9">
    <source>
        <dbReference type="ARBA" id="ARBA00049563"/>
    </source>
</evidence>
<feature type="site" description="Interaction with substrate tRNA" evidence="10">
    <location>
        <position position="128"/>
    </location>
</feature>
<evidence type="ECO:0000256" key="3">
    <source>
        <dbReference type="ARBA" id="ARBA00005842"/>
    </source>
</evidence>
<dbReference type="RefSeq" id="WP_185980341.1">
    <property type="nucleotide sequence ID" value="NZ_CP060204.1"/>
</dbReference>
<evidence type="ECO:0000256" key="10">
    <source>
        <dbReference type="HAMAP-Rule" id="MF_00185"/>
    </source>
</evidence>
<gene>
    <name evidence="10 14" type="primary">miaA</name>
    <name evidence="14" type="ORF">H1B31_10955</name>
</gene>
<sequence length="322" mass="35773">MTVHAKSPLLVLVGPTAVGKTALSLQLAEALGTDIISGDSMCIYRGFDIGSAKPTAEEQARVRHHLVDILDADEPFSVTEFVTCVAALVREHEEQGRLPYIVGGTGLYIKALIEGYDFNETQEHSCFRRAMERIAQRRGNERVHGFLTHRDPTAAARLHANNLRRVIRALETLRYGAEHISQESAMDAGDAPYDAFVIGLTRARAHLYERINMRVEAMFAAGLADEVTALLACGISRAAPAMKGIGYKETAAYLAGEMSFAETLAAIQTATRRFAKRQMTWYRRMPYIHWYDADTQTETELLHAILADVCAWQCNRERSAQA</sequence>
<dbReference type="InterPro" id="IPR018022">
    <property type="entry name" value="IPT"/>
</dbReference>
<evidence type="ECO:0000256" key="13">
    <source>
        <dbReference type="RuleBase" id="RU003785"/>
    </source>
</evidence>